<keyword evidence="3" id="KW-1185">Reference proteome</keyword>
<dbReference type="EMBL" id="CP066775">
    <property type="protein sequence ID" value="QQL49879.1"/>
    <property type="molecule type" value="Genomic_DNA"/>
</dbReference>
<sequence>MKALAKVLVVALLTVGVNKAFADTQDRHISGFNAISIGGSFDTYLTQGGTESVKVEAPGDIINEIKTEVVDGELKIYQKSKGWGNWWNGSHKKVVIYISAKQLKAVSQSGSGDLFFKNGISSSSLVLHVSGSGNATGRVEAGELQCSVSGSGDMKLEGKASNAAITVSGSGTYSARDLVTNNVAVRVSGSGDATVNANDKIDASVSGSGDVRYTGAAKNVSTSKSGSGSVHRI</sequence>
<feature type="domain" description="Putative auto-transporter adhesin head GIN" evidence="1">
    <location>
        <begin position="32"/>
        <end position="216"/>
    </location>
</feature>
<dbReference type="KEGG" id="mgik:GO620_000055"/>
<dbReference type="RefSeq" id="WP_157523412.1">
    <property type="nucleotide sequence ID" value="NZ_CP066775.1"/>
</dbReference>
<evidence type="ECO:0000259" key="1">
    <source>
        <dbReference type="Pfam" id="PF10988"/>
    </source>
</evidence>
<evidence type="ECO:0000313" key="3">
    <source>
        <dbReference type="Proteomes" id="UP000429232"/>
    </source>
</evidence>
<reference evidence="2 3" key="1">
    <citation type="submission" date="2020-12" db="EMBL/GenBank/DDBJ databases">
        <title>HMF7856_wgs.fasta genome submission.</title>
        <authorList>
            <person name="Kang H."/>
            <person name="Kim H."/>
            <person name="Joh K."/>
        </authorList>
    </citation>
    <scope>NUCLEOTIDE SEQUENCE [LARGE SCALE GENOMIC DNA]</scope>
    <source>
        <strain evidence="2 3">HMF7856</strain>
    </source>
</reference>
<dbReference type="Gene3D" id="2.160.20.120">
    <property type="match status" value="1"/>
</dbReference>
<dbReference type="Proteomes" id="UP000429232">
    <property type="component" value="Chromosome"/>
</dbReference>
<dbReference type="PANTHER" id="PTHR39200:SF1">
    <property type="entry name" value="AUTO-TRANSPORTER ADHESIN HEAD GIN DOMAIN-CONTAINING PROTEIN-RELATED"/>
    <property type="match status" value="1"/>
</dbReference>
<gene>
    <name evidence="2" type="ORF">GO620_000055</name>
</gene>
<organism evidence="2 3">
    <name type="scientific">Mucilaginibacter ginkgonis</name>
    <dbReference type="NCBI Taxonomy" id="2682091"/>
    <lineage>
        <taxon>Bacteria</taxon>
        <taxon>Pseudomonadati</taxon>
        <taxon>Bacteroidota</taxon>
        <taxon>Sphingobacteriia</taxon>
        <taxon>Sphingobacteriales</taxon>
        <taxon>Sphingobacteriaceae</taxon>
        <taxon>Mucilaginibacter</taxon>
    </lineage>
</organism>
<proteinExistence type="predicted"/>
<name>A0A6I4IMQ6_9SPHI</name>
<evidence type="ECO:0000313" key="2">
    <source>
        <dbReference type="EMBL" id="QQL49879.1"/>
    </source>
</evidence>
<accession>A0A6I4IMQ6</accession>
<protein>
    <submittedName>
        <fullName evidence="2">DUF2807 domain-containing protein</fullName>
    </submittedName>
</protein>
<dbReference type="PANTHER" id="PTHR39200">
    <property type="entry name" value="HYPOTHETICAL EXPORTED PROTEIN"/>
    <property type="match status" value="1"/>
</dbReference>
<dbReference type="Pfam" id="PF10988">
    <property type="entry name" value="DUF2807"/>
    <property type="match status" value="1"/>
</dbReference>
<dbReference type="AlphaFoldDB" id="A0A6I4IMQ6"/>
<dbReference type="InterPro" id="IPR021255">
    <property type="entry name" value="DUF2807"/>
</dbReference>